<organism evidence="2 3">
    <name type="scientific">Geodia barretti</name>
    <name type="common">Barrett's horny sponge</name>
    <dbReference type="NCBI Taxonomy" id="519541"/>
    <lineage>
        <taxon>Eukaryota</taxon>
        <taxon>Metazoa</taxon>
        <taxon>Porifera</taxon>
        <taxon>Demospongiae</taxon>
        <taxon>Heteroscleromorpha</taxon>
        <taxon>Tetractinellida</taxon>
        <taxon>Astrophorina</taxon>
        <taxon>Geodiidae</taxon>
        <taxon>Geodia</taxon>
    </lineage>
</organism>
<name>A0AA35R9I2_GEOBA</name>
<dbReference type="Proteomes" id="UP001174909">
    <property type="component" value="Unassembled WGS sequence"/>
</dbReference>
<accession>A0AA35R9I2</accession>
<gene>
    <name evidence="2" type="ORF">GBAR_LOCUS5153</name>
</gene>
<sequence>MREMRGEMLPPPAWCGRERERRGNSMNKEMIKRKKL</sequence>
<evidence type="ECO:0000313" key="3">
    <source>
        <dbReference type="Proteomes" id="UP001174909"/>
    </source>
</evidence>
<comment type="caution">
    <text evidence="2">The sequence shown here is derived from an EMBL/GenBank/DDBJ whole genome shotgun (WGS) entry which is preliminary data.</text>
</comment>
<evidence type="ECO:0000256" key="1">
    <source>
        <dbReference type="SAM" id="MobiDB-lite"/>
    </source>
</evidence>
<proteinExistence type="predicted"/>
<evidence type="ECO:0000313" key="2">
    <source>
        <dbReference type="EMBL" id="CAI8007325.1"/>
    </source>
</evidence>
<feature type="region of interest" description="Disordered" evidence="1">
    <location>
        <begin position="1"/>
        <end position="36"/>
    </location>
</feature>
<keyword evidence="3" id="KW-1185">Reference proteome</keyword>
<dbReference type="AlphaFoldDB" id="A0AA35R9I2"/>
<reference evidence="2" key="1">
    <citation type="submission" date="2023-03" db="EMBL/GenBank/DDBJ databases">
        <authorList>
            <person name="Steffen K."/>
            <person name="Cardenas P."/>
        </authorList>
    </citation>
    <scope>NUCLEOTIDE SEQUENCE</scope>
</reference>
<protein>
    <submittedName>
        <fullName evidence="2">Uncharacterized protein</fullName>
    </submittedName>
</protein>
<dbReference type="EMBL" id="CASHTH010000764">
    <property type="protein sequence ID" value="CAI8007325.1"/>
    <property type="molecule type" value="Genomic_DNA"/>
</dbReference>